<feature type="transmembrane region" description="Helical" evidence="6">
    <location>
        <begin position="284"/>
        <end position="305"/>
    </location>
</feature>
<dbReference type="InterPro" id="IPR052536">
    <property type="entry name" value="ABC-4_Integral_Memb_Prot"/>
</dbReference>
<feature type="domain" description="ABC3 transporter permease C-terminal" evidence="7">
    <location>
        <begin position="60"/>
        <end position="180"/>
    </location>
</feature>
<feature type="transmembrane region" description="Helical" evidence="6">
    <location>
        <begin position="54"/>
        <end position="79"/>
    </location>
</feature>
<keyword evidence="9" id="KW-1185">Reference proteome</keyword>
<feature type="transmembrane region" description="Helical" evidence="6">
    <location>
        <begin position="100"/>
        <end position="133"/>
    </location>
</feature>
<dbReference type="PIRSF" id="PIRSF018968">
    <property type="entry name" value="ABC_permease_BceB"/>
    <property type="match status" value="1"/>
</dbReference>
<dbReference type="GO" id="GO:0005886">
    <property type="term" value="C:plasma membrane"/>
    <property type="evidence" value="ECO:0007669"/>
    <property type="project" value="UniProtKB-SubCell"/>
</dbReference>
<keyword evidence="6" id="KW-0813">Transport</keyword>
<evidence type="ECO:0000256" key="6">
    <source>
        <dbReference type="PIRNR" id="PIRNR018968"/>
    </source>
</evidence>
<feature type="transmembrane region" description="Helical" evidence="6">
    <location>
        <begin position="485"/>
        <end position="507"/>
    </location>
</feature>
<keyword evidence="2 6" id="KW-1003">Cell membrane</keyword>
<dbReference type="RefSeq" id="WP_056946456.1">
    <property type="nucleotide sequence ID" value="NZ_AZEE01000010.1"/>
</dbReference>
<feature type="transmembrane region" description="Helical" evidence="6">
    <location>
        <begin position="153"/>
        <end position="175"/>
    </location>
</feature>
<evidence type="ECO:0000313" key="9">
    <source>
        <dbReference type="Proteomes" id="UP000051160"/>
    </source>
</evidence>
<feature type="transmembrane region" description="Helical" evidence="6">
    <location>
        <begin position="196"/>
        <end position="218"/>
    </location>
</feature>
<name>A0A0R1M4Q8_9LACO</name>
<dbReference type="STRING" id="1423776.FD04_GL002251"/>
<feature type="transmembrane region" description="Helical" evidence="6">
    <location>
        <begin position="572"/>
        <end position="593"/>
    </location>
</feature>
<evidence type="ECO:0000256" key="3">
    <source>
        <dbReference type="ARBA" id="ARBA00022692"/>
    </source>
</evidence>
<keyword evidence="5 6" id="KW-0472">Membrane</keyword>
<dbReference type="PATRIC" id="fig|1423776.4.peg.2281"/>
<dbReference type="PANTHER" id="PTHR46795:SF3">
    <property type="entry name" value="ABC TRANSPORTER PERMEASE"/>
    <property type="match status" value="1"/>
</dbReference>
<dbReference type="Pfam" id="PF02687">
    <property type="entry name" value="FtsX"/>
    <property type="match status" value="1"/>
</dbReference>
<evidence type="ECO:0000256" key="1">
    <source>
        <dbReference type="ARBA" id="ARBA00004651"/>
    </source>
</evidence>
<dbReference type="EMBL" id="AZEE01000010">
    <property type="protein sequence ID" value="KRK99434.1"/>
    <property type="molecule type" value="Genomic_DNA"/>
</dbReference>
<evidence type="ECO:0000256" key="5">
    <source>
        <dbReference type="ARBA" id="ARBA00023136"/>
    </source>
</evidence>
<dbReference type="AlphaFoldDB" id="A0A0R1M4Q8"/>
<dbReference type="InterPro" id="IPR003838">
    <property type="entry name" value="ABC3_permease_C"/>
</dbReference>
<feature type="transmembrane region" description="Helical" evidence="6">
    <location>
        <begin position="538"/>
        <end position="560"/>
    </location>
</feature>
<evidence type="ECO:0000313" key="8">
    <source>
        <dbReference type="EMBL" id="KRK99434.1"/>
    </source>
</evidence>
<dbReference type="InterPro" id="IPR027022">
    <property type="entry name" value="ABC_permease_BceB-typ"/>
</dbReference>
<sequence length="605" mass="66700">MLTKLAFTGVKSRLKDYVVLFFGLVISSAIFYMFEALATNQSFIKANAQVTGASFIFQFGAILLTIITLVYIFYANSFLMSMRRHDYGLFMMLGAKQSKIGQLILVETTVIGTIASVVGAIVGCGLTGSIGALLMQHMLGEKLHHFSAVYGPAVVATIGLYIGLFLVAGVINRLALTKTPVLQLLKGDSQPNRPTLKPVSQILQVVFGLSFLVVGYYAMSHIKQLNLAAIPIALVTIVLGTYFLFNAIFVWLVVLLKRTNWATRGLGNFTLSQLSFRIRNYTKILSIVSILFALALGAITVGIGFNRQIKTMATANSAYSAALVDPSTKTNHLINKLNLATKATYSQKETKSTVYYNAGEFGQHPFQATGLGETTVFDSAKKSKLGTPKYIKLTVNQLKQNTDKLSFLQSGSQRIKAVKVVSASQFESVKGQPHQLTLFRVKDLKASGKLMKQIVKSAGITSYDNLPGSYGLFVMGTALFGGLEFMGFFLGIAFLAMLASCLMFKILSGAASDQRRYEMLNKIGTRPQILRRSIMNEILVLFALPALVGVVHVLFGLQMFKVMMIDPYNQLWLPFTIFFVLYMIYYVITVLLYEHIVLPKLKIDK</sequence>
<dbReference type="OrthoDB" id="1705903at2"/>
<comment type="subcellular location">
    <subcellularLocation>
        <location evidence="1 6">Cell membrane</location>
        <topology evidence="1 6">Multi-pass membrane protein</topology>
    </subcellularLocation>
</comment>
<protein>
    <submittedName>
        <fullName evidence="8">ABC superfamily ATP binding cassette transporter, permease protein</fullName>
    </submittedName>
</protein>
<gene>
    <name evidence="8" type="ORF">FD04_GL002251</name>
</gene>
<keyword evidence="3 6" id="KW-0812">Transmembrane</keyword>
<organism evidence="8 9">
    <name type="scientific">Secundilactobacillus odoratitofui DSM 19909 = JCM 15043</name>
    <dbReference type="NCBI Taxonomy" id="1423776"/>
    <lineage>
        <taxon>Bacteria</taxon>
        <taxon>Bacillati</taxon>
        <taxon>Bacillota</taxon>
        <taxon>Bacilli</taxon>
        <taxon>Lactobacillales</taxon>
        <taxon>Lactobacillaceae</taxon>
        <taxon>Secundilactobacillus</taxon>
    </lineage>
</organism>
<dbReference type="GO" id="GO:0055085">
    <property type="term" value="P:transmembrane transport"/>
    <property type="evidence" value="ECO:0007669"/>
    <property type="project" value="UniProtKB-UniRule"/>
</dbReference>
<comment type="similarity">
    <text evidence="6">Belongs to the ABC-4 integral membrane protein family.</text>
</comment>
<comment type="caution">
    <text evidence="8">The sequence shown here is derived from an EMBL/GenBank/DDBJ whole genome shotgun (WGS) entry which is preliminary data.</text>
</comment>
<evidence type="ECO:0000256" key="2">
    <source>
        <dbReference type="ARBA" id="ARBA00022475"/>
    </source>
</evidence>
<feature type="transmembrane region" description="Helical" evidence="6">
    <location>
        <begin position="17"/>
        <end position="34"/>
    </location>
</feature>
<proteinExistence type="inferred from homology"/>
<dbReference type="Proteomes" id="UP000051160">
    <property type="component" value="Unassembled WGS sequence"/>
</dbReference>
<evidence type="ECO:0000256" key="4">
    <source>
        <dbReference type="ARBA" id="ARBA00022989"/>
    </source>
</evidence>
<dbReference type="PANTHER" id="PTHR46795">
    <property type="entry name" value="ABC TRANSPORTER PERMEASE-RELATED-RELATED"/>
    <property type="match status" value="1"/>
</dbReference>
<reference evidence="8 9" key="1">
    <citation type="journal article" date="2015" name="Genome Announc.">
        <title>Expanding the biotechnology potential of lactobacilli through comparative genomics of 213 strains and associated genera.</title>
        <authorList>
            <person name="Sun Z."/>
            <person name="Harris H.M."/>
            <person name="McCann A."/>
            <person name="Guo C."/>
            <person name="Argimon S."/>
            <person name="Zhang W."/>
            <person name="Yang X."/>
            <person name="Jeffery I.B."/>
            <person name="Cooney J.C."/>
            <person name="Kagawa T.F."/>
            <person name="Liu W."/>
            <person name="Song Y."/>
            <person name="Salvetti E."/>
            <person name="Wrobel A."/>
            <person name="Rasinkangas P."/>
            <person name="Parkhill J."/>
            <person name="Rea M.C."/>
            <person name="O'Sullivan O."/>
            <person name="Ritari J."/>
            <person name="Douillard F.P."/>
            <person name="Paul Ross R."/>
            <person name="Yang R."/>
            <person name="Briner A.E."/>
            <person name="Felis G.E."/>
            <person name="de Vos W.M."/>
            <person name="Barrangou R."/>
            <person name="Klaenhammer T.R."/>
            <person name="Caufield P.W."/>
            <person name="Cui Y."/>
            <person name="Zhang H."/>
            <person name="O'Toole P.W."/>
        </authorList>
    </citation>
    <scope>NUCLEOTIDE SEQUENCE [LARGE SCALE GENOMIC DNA]</scope>
    <source>
        <strain evidence="8 9">DSM 19909</strain>
    </source>
</reference>
<accession>A0A0R1M4Q8</accession>
<feature type="transmembrane region" description="Helical" evidence="6">
    <location>
        <begin position="230"/>
        <end position="256"/>
    </location>
</feature>
<keyword evidence="4 6" id="KW-1133">Transmembrane helix</keyword>
<evidence type="ECO:0000259" key="7">
    <source>
        <dbReference type="Pfam" id="PF02687"/>
    </source>
</evidence>